<reference evidence="1 2" key="1">
    <citation type="submission" date="2019-01" db="EMBL/GenBank/DDBJ databases">
        <title>Draft genome sequences of three monokaryotic isolates of the white-rot basidiomycete fungus Dichomitus squalens.</title>
        <authorList>
            <consortium name="DOE Joint Genome Institute"/>
            <person name="Lopez S.C."/>
            <person name="Andreopoulos B."/>
            <person name="Pangilinan J."/>
            <person name="Lipzen A."/>
            <person name="Riley R."/>
            <person name="Ahrendt S."/>
            <person name="Ng V."/>
            <person name="Barry K."/>
            <person name="Daum C."/>
            <person name="Grigoriev I.V."/>
            <person name="Hilden K.S."/>
            <person name="Makela M.R."/>
            <person name="de Vries R.P."/>
        </authorList>
    </citation>
    <scope>NUCLEOTIDE SEQUENCE [LARGE SCALE GENOMIC DNA]</scope>
    <source>
        <strain evidence="1 2">CBS 464.89</strain>
    </source>
</reference>
<protein>
    <submittedName>
        <fullName evidence="1">Uncharacterized protein</fullName>
    </submittedName>
</protein>
<sequence length="57" mass="5931">MFVRPLIRVSSSMTLQFFGIGIEARSAPVNAPVDPARSTGGMCLRCCGGTGPDSLDS</sequence>
<evidence type="ECO:0000313" key="1">
    <source>
        <dbReference type="EMBL" id="TBU61774.1"/>
    </source>
</evidence>
<evidence type="ECO:0000313" key="2">
    <source>
        <dbReference type="Proteomes" id="UP000292082"/>
    </source>
</evidence>
<dbReference type="Proteomes" id="UP000292082">
    <property type="component" value="Unassembled WGS sequence"/>
</dbReference>
<name>A0A4Q9Q580_9APHY</name>
<gene>
    <name evidence="1" type="ORF">BD310DRAFT_919856</name>
</gene>
<proteinExistence type="predicted"/>
<accession>A0A4Q9Q580</accession>
<organism evidence="1 2">
    <name type="scientific">Dichomitus squalens</name>
    <dbReference type="NCBI Taxonomy" id="114155"/>
    <lineage>
        <taxon>Eukaryota</taxon>
        <taxon>Fungi</taxon>
        <taxon>Dikarya</taxon>
        <taxon>Basidiomycota</taxon>
        <taxon>Agaricomycotina</taxon>
        <taxon>Agaricomycetes</taxon>
        <taxon>Polyporales</taxon>
        <taxon>Polyporaceae</taxon>
        <taxon>Dichomitus</taxon>
    </lineage>
</organism>
<dbReference type="AlphaFoldDB" id="A0A4Q9Q580"/>
<dbReference type="EMBL" id="ML145096">
    <property type="protein sequence ID" value="TBU61774.1"/>
    <property type="molecule type" value="Genomic_DNA"/>
</dbReference>
<keyword evidence="2" id="KW-1185">Reference proteome</keyword>